<dbReference type="Proteomes" id="UP000032604">
    <property type="component" value="Chromosome"/>
</dbReference>
<dbReference type="OrthoDB" id="9811483at2"/>
<dbReference type="NCBIfam" id="TIGR03062">
    <property type="entry name" value="pip_yhgE_Cterm"/>
    <property type="match status" value="1"/>
</dbReference>
<feature type="transmembrane region" description="Helical" evidence="5">
    <location>
        <begin position="546"/>
        <end position="571"/>
    </location>
</feature>
<dbReference type="EMBL" id="CP011043">
    <property type="protein sequence ID" value="AJW78248.1"/>
    <property type="molecule type" value="Genomic_DNA"/>
</dbReference>
<keyword evidence="3 5" id="KW-1133">Transmembrane helix</keyword>
<sequence>MRLIPLVRAELTRLTATTMSKIALVALVLVPVLYGGLYLWANQDPYSSLDKVPAALVVADQGATVDGKPVDYGTDVAKDVLDDASFDWHEVSSAEARTGLEDGTYDFTLTIPSGFSAALSSASGTDPQQARVVMATDDANSYLATTIAQQAGARITKSVASRVGTEAAGKLLLGLADVRSSLGDAASGAQQLVDGTATARSGADSLADGNGKLATGADTLSNGLGQLRSGTAQLPAQTQELATGADQVASGAATLSTGANDLSTGAAALTPGAQKTAAGARKVADGNAQIAALGSTATAGADKLAGQVPAIRAAIQERMEDAGIPKADIDAALAKLDVLGTDITDSTTKTDGLNAQLQQLAAGSEQVAQGSAQVADGAGKLQTGSAALATGAGTLASGSSQVATGADALAKASPALADGIAQAADGSATLATGAHSAADGATSLASGLGTLQDGTTKLRDGLDSGLDQIPASTDAQRNAQADTIGDPVALRQDAVTQAGEYGAGLAPFFISLAAWIGIYALFLIVKPLSRRAITARKAPLRITLAGWLTPALLGVVQMAGLYAIVAGALGFHIAHPLAMYGTMVLASITFAAIILALNVLLGSVGQFLGLVLMVVQLVTAGGTFPWQTLPGPLAALHHVLPMSFAVDALRQLMYGGDLGQAAQDAGVLALWLVAGLAVALAGAIRITSHRTLRDLRPSLIG</sequence>
<evidence type="ECO:0000256" key="5">
    <source>
        <dbReference type="SAM" id="Phobius"/>
    </source>
</evidence>
<dbReference type="InterPro" id="IPR051328">
    <property type="entry name" value="T7SS_ABC-Transporter"/>
</dbReference>
<feature type="domain" description="ABC-2 type transporter transmembrane" evidence="6">
    <location>
        <begin position="496"/>
        <end position="680"/>
    </location>
</feature>
<protein>
    <submittedName>
        <fullName evidence="7">Membrane protein</fullName>
    </submittedName>
</protein>
<evidence type="ECO:0000256" key="3">
    <source>
        <dbReference type="ARBA" id="ARBA00022989"/>
    </source>
</evidence>
<evidence type="ECO:0000313" key="8">
    <source>
        <dbReference type="Proteomes" id="UP000032604"/>
    </source>
</evidence>
<keyword evidence="4 5" id="KW-0472">Membrane</keyword>
<accession>A0A0D5CF19</accession>
<name>A0A0D5CF19_9MICO</name>
<feature type="transmembrane region" description="Helical" evidence="5">
    <location>
        <begin position="607"/>
        <end position="626"/>
    </location>
</feature>
<gene>
    <name evidence="7" type="ORF">VO01_03115</name>
</gene>
<comment type="subcellular location">
    <subcellularLocation>
        <location evidence="1">Membrane</location>
        <topology evidence="1">Multi-pass membrane protein</topology>
    </subcellularLocation>
</comment>
<keyword evidence="2 5" id="KW-0812">Transmembrane</keyword>
<evidence type="ECO:0000256" key="2">
    <source>
        <dbReference type="ARBA" id="ARBA00022692"/>
    </source>
</evidence>
<reference evidence="7 8" key="1">
    <citation type="journal article" date="2015" name="Genome Announc.">
        <title>Complete Genome Sequence of Clavibacter michiganensis subsp. insidiosus R1-1 Using PacBio Single-Molecule Real-Time Technology.</title>
        <authorList>
            <person name="Lu Y."/>
            <person name="Samac D.A."/>
            <person name="Glazebrook J."/>
            <person name="Ishimaru C.A."/>
        </authorList>
    </citation>
    <scope>NUCLEOTIDE SEQUENCE [LARGE SCALE GENOMIC DNA]</scope>
    <source>
        <strain evidence="7 8">R1-1</strain>
    </source>
</reference>
<dbReference type="NCBIfam" id="TIGR03061">
    <property type="entry name" value="pip_yhgE_Nterm"/>
    <property type="match status" value="1"/>
</dbReference>
<dbReference type="InterPro" id="IPR013525">
    <property type="entry name" value="ABC2_TM"/>
</dbReference>
<dbReference type="KEGG" id="cmh:VO01_03115"/>
<proteinExistence type="predicted"/>
<feature type="transmembrane region" description="Helical" evidence="5">
    <location>
        <begin position="501"/>
        <end position="525"/>
    </location>
</feature>
<dbReference type="HOGENOM" id="CLU_004534_1_1_11"/>
<dbReference type="AlphaFoldDB" id="A0A0D5CF19"/>
<organism evidence="7 8">
    <name type="scientific">Clavibacter michiganensis subsp. insidiosus</name>
    <dbReference type="NCBI Taxonomy" id="33014"/>
    <lineage>
        <taxon>Bacteria</taxon>
        <taxon>Bacillati</taxon>
        <taxon>Actinomycetota</taxon>
        <taxon>Actinomycetes</taxon>
        <taxon>Micrococcales</taxon>
        <taxon>Microbacteriaceae</taxon>
        <taxon>Clavibacter</taxon>
    </lineage>
</organism>
<dbReference type="GO" id="GO:0016020">
    <property type="term" value="C:membrane"/>
    <property type="evidence" value="ECO:0007669"/>
    <property type="project" value="UniProtKB-SubCell"/>
</dbReference>
<dbReference type="RefSeq" id="WP_045526781.1">
    <property type="nucleotide sequence ID" value="NZ_CP011043.1"/>
</dbReference>
<dbReference type="InterPro" id="IPR017501">
    <property type="entry name" value="Phage_infect_YhgE_C"/>
</dbReference>
<evidence type="ECO:0000259" key="6">
    <source>
        <dbReference type="Pfam" id="PF12698"/>
    </source>
</evidence>
<dbReference type="PANTHER" id="PTHR43077">
    <property type="entry name" value="TRANSPORT PERMEASE YVFS-RELATED"/>
    <property type="match status" value="1"/>
</dbReference>
<evidence type="ECO:0000256" key="4">
    <source>
        <dbReference type="ARBA" id="ARBA00023136"/>
    </source>
</evidence>
<feature type="transmembrane region" description="Helical" evidence="5">
    <location>
        <begin position="21"/>
        <end position="41"/>
    </location>
</feature>
<dbReference type="InterPro" id="IPR011049">
    <property type="entry name" value="Serralysin-like_metalloprot_C"/>
</dbReference>
<dbReference type="GO" id="GO:0140359">
    <property type="term" value="F:ABC-type transporter activity"/>
    <property type="evidence" value="ECO:0007669"/>
    <property type="project" value="InterPro"/>
</dbReference>
<dbReference type="PATRIC" id="fig|33014.5.peg.656"/>
<dbReference type="Pfam" id="PF12698">
    <property type="entry name" value="ABC2_membrane_3"/>
    <property type="match status" value="1"/>
</dbReference>
<evidence type="ECO:0000313" key="7">
    <source>
        <dbReference type="EMBL" id="AJW78248.1"/>
    </source>
</evidence>
<dbReference type="InterPro" id="IPR023908">
    <property type="entry name" value="xxxLxxG_rpt"/>
</dbReference>
<dbReference type="InterPro" id="IPR017500">
    <property type="entry name" value="Phage_infect_YhgE_N"/>
</dbReference>
<feature type="transmembrane region" description="Helical" evidence="5">
    <location>
        <begin position="668"/>
        <end position="686"/>
    </location>
</feature>
<dbReference type="Gene3D" id="1.10.287.950">
    <property type="entry name" value="Methyl-accepting chemotaxis protein"/>
    <property type="match status" value="2"/>
</dbReference>
<dbReference type="NCBIfam" id="TIGR03057">
    <property type="entry name" value="xxxLxxG_by_4"/>
    <property type="match status" value="5"/>
</dbReference>
<dbReference type="PANTHER" id="PTHR43077:SF5">
    <property type="entry name" value="PHAGE INFECTION PROTEIN"/>
    <property type="match status" value="1"/>
</dbReference>
<dbReference type="SUPFAM" id="SSF101967">
    <property type="entry name" value="Adhesin YadA, collagen-binding domain"/>
    <property type="match status" value="1"/>
</dbReference>
<feature type="transmembrane region" description="Helical" evidence="5">
    <location>
        <begin position="577"/>
        <end position="600"/>
    </location>
</feature>
<evidence type="ECO:0000256" key="1">
    <source>
        <dbReference type="ARBA" id="ARBA00004141"/>
    </source>
</evidence>